<dbReference type="Gene3D" id="1.10.10.10">
    <property type="entry name" value="Winged helix-like DNA-binding domain superfamily/Winged helix DNA-binding domain"/>
    <property type="match status" value="1"/>
</dbReference>
<keyword evidence="3" id="KW-0805">Transcription regulation</keyword>
<protein>
    <recommendedName>
        <fullName evidence="11">HSF-type DNA-binding domain-containing protein</fullName>
    </recommendedName>
</protein>
<sequence>MGPEATESDFVSGALVRRIELPLKAKEQTSPLDQEFDGDNRPANTKPTVVIKIEEEEDEGEGEGEGEGDDHGEDPGFNDFTVTSMADCSSGGSSGRAASSSSSAAEALPRPMEGLHEVGLPPFLKKTYEMVEDPASDAVVSWSRNGKSFVVWDQHEFSKDLLPKYFKHNNFSSFIRQLNTYGFRKIDSDRWDFAHEFFQRGKKPLLNNIRRRARASQSHPRRAGMSLTISENKRTVDVEAQAEIMKKDGDELRLEIFKLRQEQEISQNEISAIEERIRRAENRHQHMFLFLAKAVRNPNFVQQLIQKKRSSDPEMRQLKMAGGHSKKRPRLQMPIDPEAAEFLIEVMKPNLSDDNQESGGFPASGDGEVTGCELGQEPRNGEITPSEPDCVFSDMSEVYQVVSDNLLGDIGNVENEEIAEALKDSNLYLEFEGLIRKSRDWEGYEAEFLEPAAVGAMP</sequence>
<dbReference type="PANTHER" id="PTHR10015:SF298">
    <property type="entry name" value="HEAT STRESS TRANSCRIPTION FACTOR A-9"/>
    <property type="match status" value="1"/>
</dbReference>
<evidence type="ECO:0000313" key="13">
    <source>
        <dbReference type="EMBL" id="PKI44355.1"/>
    </source>
</evidence>
<keyword evidence="15" id="KW-1185">Reference proteome</keyword>
<dbReference type="AlphaFoldDB" id="A0A218XEG4"/>
<keyword evidence="4" id="KW-0346">Stress response</keyword>
<evidence type="ECO:0000313" key="14">
    <source>
        <dbReference type="Proteomes" id="UP000197138"/>
    </source>
</evidence>
<reference evidence="12" key="2">
    <citation type="submission" date="2017-06" db="EMBL/GenBank/DDBJ databases">
        <title>The pomegranate genome and the genomics of punicalagin biosynthesis.</title>
        <authorList>
            <person name="Xu C."/>
        </authorList>
    </citation>
    <scope>NUCLEOTIDE SEQUENCE [LARGE SCALE GENOMIC DNA]</scope>
    <source>
        <tissue evidence="12">Fresh leaf</tissue>
    </source>
</reference>
<proteinExistence type="inferred from homology"/>
<keyword evidence="7" id="KW-0539">Nucleus</keyword>
<dbReference type="GeneID" id="116198181"/>
<organism evidence="12 14">
    <name type="scientific">Punica granatum</name>
    <name type="common">Pomegranate</name>
    <dbReference type="NCBI Taxonomy" id="22663"/>
    <lineage>
        <taxon>Eukaryota</taxon>
        <taxon>Viridiplantae</taxon>
        <taxon>Streptophyta</taxon>
        <taxon>Embryophyta</taxon>
        <taxon>Tracheophyta</taxon>
        <taxon>Spermatophyta</taxon>
        <taxon>Magnoliopsida</taxon>
        <taxon>eudicotyledons</taxon>
        <taxon>Gunneridae</taxon>
        <taxon>Pentapetalae</taxon>
        <taxon>rosids</taxon>
        <taxon>malvids</taxon>
        <taxon>Myrtales</taxon>
        <taxon>Lythraceae</taxon>
        <taxon>Punica</taxon>
    </lineage>
</organism>
<dbReference type="SUPFAM" id="SSF46785">
    <property type="entry name" value="Winged helix' DNA-binding domain"/>
    <property type="match status" value="1"/>
</dbReference>
<evidence type="ECO:0000256" key="1">
    <source>
        <dbReference type="ARBA" id="ARBA00004123"/>
    </source>
</evidence>
<feature type="coiled-coil region" evidence="9">
    <location>
        <begin position="256"/>
        <end position="283"/>
    </location>
</feature>
<evidence type="ECO:0000256" key="6">
    <source>
        <dbReference type="ARBA" id="ARBA00023163"/>
    </source>
</evidence>
<dbReference type="Pfam" id="PF00447">
    <property type="entry name" value="HSF_DNA-bind"/>
    <property type="match status" value="1"/>
</dbReference>
<feature type="compositionally biased region" description="Low complexity" evidence="10">
    <location>
        <begin position="89"/>
        <end position="105"/>
    </location>
</feature>
<dbReference type="GO" id="GO:0006357">
    <property type="term" value="P:regulation of transcription by RNA polymerase II"/>
    <property type="evidence" value="ECO:0007669"/>
    <property type="project" value="TreeGrafter"/>
</dbReference>
<reference evidence="14" key="1">
    <citation type="journal article" date="2017" name="Plant J.">
        <title>The pomegranate (Punica granatum L.) genome and the genomics of punicalagin biosynthesis.</title>
        <authorList>
            <person name="Qin G."/>
            <person name="Xu C."/>
            <person name="Ming R."/>
            <person name="Tang H."/>
            <person name="Guyot R."/>
            <person name="Kramer E.M."/>
            <person name="Hu Y."/>
            <person name="Yi X."/>
            <person name="Qi Y."/>
            <person name="Xu X."/>
            <person name="Gao Z."/>
            <person name="Pan H."/>
            <person name="Jian J."/>
            <person name="Tian Y."/>
            <person name="Yue Z."/>
            <person name="Xu Y."/>
        </authorList>
    </citation>
    <scope>NUCLEOTIDE SEQUENCE [LARGE SCALE GENOMIC DNA]</scope>
    <source>
        <strain evidence="14">cv. Dabenzi</strain>
    </source>
</reference>
<name>A0A218XEG4_PUNGR</name>
<keyword evidence="2" id="KW-0597">Phosphoprotein</keyword>
<dbReference type="Proteomes" id="UP000233551">
    <property type="component" value="Unassembled WGS sequence"/>
</dbReference>
<comment type="similarity">
    <text evidence="8">Belongs to the HSF family. Class A subfamily.</text>
</comment>
<evidence type="ECO:0000256" key="5">
    <source>
        <dbReference type="ARBA" id="ARBA00023125"/>
    </source>
</evidence>
<evidence type="ECO:0000313" key="15">
    <source>
        <dbReference type="Proteomes" id="UP000233551"/>
    </source>
</evidence>
<gene>
    <name evidence="12" type="ORF">CDL15_Pgr011812</name>
    <name evidence="13" type="ORF">CRG98_035266</name>
</gene>
<keyword evidence="5" id="KW-0238">DNA-binding</keyword>
<keyword evidence="6" id="KW-0804">Transcription</keyword>
<dbReference type="OrthoDB" id="60033at2759"/>
<dbReference type="PANTHER" id="PTHR10015">
    <property type="entry name" value="HEAT SHOCK TRANSCRIPTION FACTOR"/>
    <property type="match status" value="1"/>
</dbReference>
<evidence type="ECO:0000256" key="4">
    <source>
        <dbReference type="ARBA" id="ARBA00023016"/>
    </source>
</evidence>
<evidence type="ECO:0000256" key="7">
    <source>
        <dbReference type="ARBA" id="ARBA00023242"/>
    </source>
</evidence>
<evidence type="ECO:0000256" key="2">
    <source>
        <dbReference type="ARBA" id="ARBA00022553"/>
    </source>
</evidence>
<dbReference type="EMBL" id="PGOL01002915">
    <property type="protein sequence ID" value="PKI44355.1"/>
    <property type="molecule type" value="Genomic_DNA"/>
</dbReference>
<evidence type="ECO:0000256" key="9">
    <source>
        <dbReference type="SAM" id="Coils"/>
    </source>
</evidence>
<evidence type="ECO:0000256" key="10">
    <source>
        <dbReference type="SAM" id="MobiDB-lite"/>
    </source>
</evidence>
<dbReference type="InterPro" id="IPR000232">
    <property type="entry name" value="HSF_DNA-bd"/>
</dbReference>
<dbReference type="PRINTS" id="PR00056">
    <property type="entry name" value="HSFDOMAIN"/>
</dbReference>
<dbReference type="GO" id="GO:0005634">
    <property type="term" value="C:nucleus"/>
    <property type="evidence" value="ECO:0007669"/>
    <property type="project" value="UniProtKB-SubCell"/>
</dbReference>
<feature type="domain" description="HSF-type DNA-binding" evidence="11">
    <location>
        <begin position="162"/>
        <end position="186"/>
    </location>
</feature>
<evidence type="ECO:0000256" key="3">
    <source>
        <dbReference type="ARBA" id="ARBA00023015"/>
    </source>
</evidence>
<comment type="subcellular location">
    <subcellularLocation>
        <location evidence="1">Nucleus</location>
    </subcellularLocation>
</comment>
<reference evidence="13 15" key="3">
    <citation type="submission" date="2017-11" db="EMBL/GenBank/DDBJ databases">
        <title>De-novo sequencing of pomegranate (Punica granatum L.) genome.</title>
        <authorList>
            <person name="Akparov Z."/>
            <person name="Amiraslanov A."/>
            <person name="Hajiyeva S."/>
            <person name="Abbasov M."/>
            <person name="Kaur K."/>
            <person name="Hamwieh A."/>
            <person name="Solovyev V."/>
            <person name="Salamov A."/>
            <person name="Braich B."/>
            <person name="Kosarev P."/>
            <person name="Mahmoud A."/>
            <person name="Hajiyev E."/>
            <person name="Babayeva S."/>
            <person name="Izzatullayeva V."/>
            <person name="Mammadov A."/>
            <person name="Mammadov A."/>
            <person name="Sharifova S."/>
            <person name="Ojaghi J."/>
            <person name="Eynullazada K."/>
            <person name="Bayramov B."/>
            <person name="Abdulazimova A."/>
            <person name="Shahmuradov I."/>
        </authorList>
    </citation>
    <scope>NUCLEOTIDE SEQUENCE [LARGE SCALE GENOMIC DNA]</scope>
    <source>
        <strain evidence="13">AG2017</strain>
        <strain evidence="15">cv. AG2017</strain>
        <tissue evidence="13">Leaf</tissue>
    </source>
</reference>
<dbReference type="InterPro" id="IPR036390">
    <property type="entry name" value="WH_DNA-bd_sf"/>
</dbReference>
<dbReference type="FunFam" id="1.10.10.10:FF:000057">
    <property type="entry name" value="Heat shock transcription factor 1"/>
    <property type="match status" value="1"/>
</dbReference>
<accession>A0A218XEG4</accession>
<keyword evidence="9" id="KW-0175">Coiled coil</keyword>
<dbReference type="Proteomes" id="UP000197138">
    <property type="component" value="Unassembled WGS sequence"/>
</dbReference>
<evidence type="ECO:0000259" key="11">
    <source>
        <dbReference type="PROSITE" id="PS00434"/>
    </source>
</evidence>
<evidence type="ECO:0000313" key="12">
    <source>
        <dbReference type="EMBL" id="OWM83130.1"/>
    </source>
</evidence>
<evidence type="ECO:0000256" key="8">
    <source>
        <dbReference type="ARBA" id="ARBA00061350"/>
    </source>
</evidence>
<comment type="caution">
    <text evidence="12">The sequence shown here is derived from an EMBL/GenBank/DDBJ whole genome shotgun (WGS) entry which is preliminary data.</text>
</comment>
<feature type="compositionally biased region" description="Acidic residues" evidence="10">
    <location>
        <begin position="54"/>
        <end position="72"/>
    </location>
</feature>
<dbReference type="EMBL" id="MTKT01001935">
    <property type="protein sequence ID" value="OWM83130.1"/>
    <property type="molecule type" value="Genomic_DNA"/>
</dbReference>
<dbReference type="PROSITE" id="PS00434">
    <property type="entry name" value="HSF_DOMAIN"/>
    <property type="match status" value="1"/>
</dbReference>
<dbReference type="SMART" id="SM00415">
    <property type="entry name" value="HSF"/>
    <property type="match status" value="1"/>
</dbReference>
<dbReference type="InterPro" id="IPR036388">
    <property type="entry name" value="WH-like_DNA-bd_sf"/>
</dbReference>
<feature type="region of interest" description="Disordered" evidence="10">
    <location>
        <begin position="21"/>
        <end position="113"/>
    </location>
</feature>
<dbReference type="STRING" id="22663.A0A218XEG4"/>
<dbReference type="GO" id="GO:0000978">
    <property type="term" value="F:RNA polymerase II cis-regulatory region sequence-specific DNA binding"/>
    <property type="evidence" value="ECO:0007669"/>
    <property type="project" value="TreeGrafter"/>
</dbReference>
<dbReference type="GO" id="GO:0003700">
    <property type="term" value="F:DNA-binding transcription factor activity"/>
    <property type="evidence" value="ECO:0007669"/>
    <property type="project" value="InterPro"/>
</dbReference>
<dbReference type="GO" id="GO:0034605">
    <property type="term" value="P:cellular response to heat"/>
    <property type="evidence" value="ECO:0007669"/>
    <property type="project" value="TreeGrafter"/>
</dbReference>